<proteinExistence type="predicted"/>
<dbReference type="Proteomes" id="UP001146120">
    <property type="component" value="Unassembled WGS sequence"/>
</dbReference>
<dbReference type="AlphaFoldDB" id="A0AAV2YL47"/>
<gene>
    <name evidence="1" type="ORF">N0F65_002434</name>
</gene>
<sequence>MRNSAAQAANDTTPIVKVHSVERLQAAVDSLAAAKTKQSQRLAKSIQHLNEDRRDCLTTKFKHFVVHDSVDHDVQQMREASEQQRQQRIEENIMHQSWYQDLLRALLSRETPLHPAELFIVQAVRRILNDGQEFTPALLYHVLLAMDLDDVALPEVQQILVCLRKALHIPIDDWEAFFVKHGLPEPIEVQQRKEHKAEKRQVRLAKLRNVMTMNQVLRQFPPRILPKPGLSHRGSRKSGLQLQLLQRLGPFD</sequence>
<reference evidence="1" key="2">
    <citation type="journal article" date="2023" name="Microbiol Resour">
        <title>Decontamination and Annotation of the Draft Genome Sequence of the Oomycete Lagenidium giganteum ARSEF 373.</title>
        <authorList>
            <person name="Morgan W.R."/>
            <person name="Tartar A."/>
        </authorList>
    </citation>
    <scope>NUCLEOTIDE SEQUENCE</scope>
    <source>
        <strain evidence="1">ARSEF 373</strain>
    </source>
</reference>
<name>A0AAV2YL47_9STRA</name>
<organism evidence="1 2">
    <name type="scientific">Lagenidium giganteum</name>
    <dbReference type="NCBI Taxonomy" id="4803"/>
    <lineage>
        <taxon>Eukaryota</taxon>
        <taxon>Sar</taxon>
        <taxon>Stramenopiles</taxon>
        <taxon>Oomycota</taxon>
        <taxon>Peronosporomycetes</taxon>
        <taxon>Pythiales</taxon>
        <taxon>Pythiaceae</taxon>
    </lineage>
</organism>
<dbReference type="EMBL" id="DAKRPA010000209">
    <property type="protein sequence ID" value="DAZ95327.1"/>
    <property type="molecule type" value="Genomic_DNA"/>
</dbReference>
<evidence type="ECO:0000313" key="2">
    <source>
        <dbReference type="Proteomes" id="UP001146120"/>
    </source>
</evidence>
<protein>
    <submittedName>
        <fullName evidence="1">Uncharacterized protein</fullName>
    </submittedName>
</protein>
<evidence type="ECO:0000313" key="1">
    <source>
        <dbReference type="EMBL" id="DAZ95327.1"/>
    </source>
</evidence>
<keyword evidence="2" id="KW-1185">Reference proteome</keyword>
<reference evidence="1" key="1">
    <citation type="submission" date="2022-11" db="EMBL/GenBank/DDBJ databases">
        <authorList>
            <person name="Morgan W.R."/>
            <person name="Tartar A."/>
        </authorList>
    </citation>
    <scope>NUCLEOTIDE SEQUENCE</scope>
    <source>
        <strain evidence="1">ARSEF 373</strain>
    </source>
</reference>
<accession>A0AAV2YL47</accession>
<comment type="caution">
    <text evidence="1">The sequence shown here is derived from an EMBL/GenBank/DDBJ whole genome shotgun (WGS) entry which is preliminary data.</text>
</comment>